<reference evidence="1" key="1">
    <citation type="submission" date="2021-05" db="EMBL/GenBank/DDBJ databases">
        <authorList>
            <person name="Pan Q."/>
            <person name="Jouanno E."/>
            <person name="Zahm M."/>
            <person name="Klopp C."/>
            <person name="Cabau C."/>
            <person name="Louis A."/>
            <person name="Berthelot C."/>
            <person name="Parey E."/>
            <person name="Roest Crollius H."/>
            <person name="Montfort J."/>
            <person name="Robinson-Rechavi M."/>
            <person name="Bouchez O."/>
            <person name="Lampietro C."/>
            <person name="Lopez Roques C."/>
            <person name="Donnadieu C."/>
            <person name="Postlethwait J."/>
            <person name="Bobe J."/>
            <person name="Dillon D."/>
            <person name="Chandos A."/>
            <person name="von Hippel F."/>
            <person name="Guiguen Y."/>
        </authorList>
    </citation>
    <scope>NUCLEOTIDE SEQUENCE</scope>
    <source>
        <strain evidence="1">YG-Jan2019</strain>
    </source>
</reference>
<dbReference type="EMBL" id="CM055737">
    <property type="protein sequence ID" value="KAJ8005825.1"/>
    <property type="molecule type" value="Genomic_DNA"/>
</dbReference>
<protein>
    <submittedName>
        <fullName evidence="1">Uncharacterized protein</fullName>
    </submittedName>
</protein>
<dbReference type="Proteomes" id="UP001157502">
    <property type="component" value="Chromosome 10"/>
</dbReference>
<gene>
    <name evidence="1" type="ORF">DPEC_G00121900</name>
</gene>
<evidence type="ECO:0000313" key="1">
    <source>
        <dbReference type="EMBL" id="KAJ8005825.1"/>
    </source>
</evidence>
<comment type="caution">
    <text evidence="1">The sequence shown here is derived from an EMBL/GenBank/DDBJ whole genome shotgun (WGS) entry which is preliminary data.</text>
</comment>
<sequence>MKGERHGPPGLVATAVWLQTSLIAIAAHQADALDAGGSERPWQRCEGLGNGLSRGRRGDTDPKRRI</sequence>
<name>A0ACC2GQV3_DALPE</name>
<evidence type="ECO:0000313" key="2">
    <source>
        <dbReference type="Proteomes" id="UP001157502"/>
    </source>
</evidence>
<organism evidence="1 2">
    <name type="scientific">Dallia pectoralis</name>
    <name type="common">Alaska blackfish</name>
    <dbReference type="NCBI Taxonomy" id="75939"/>
    <lineage>
        <taxon>Eukaryota</taxon>
        <taxon>Metazoa</taxon>
        <taxon>Chordata</taxon>
        <taxon>Craniata</taxon>
        <taxon>Vertebrata</taxon>
        <taxon>Euteleostomi</taxon>
        <taxon>Actinopterygii</taxon>
        <taxon>Neopterygii</taxon>
        <taxon>Teleostei</taxon>
        <taxon>Protacanthopterygii</taxon>
        <taxon>Esociformes</taxon>
        <taxon>Umbridae</taxon>
        <taxon>Dallia</taxon>
    </lineage>
</organism>
<accession>A0ACC2GQV3</accession>
<proteinExistence type="predicted"/>
<keyword evidence="2" id="KW-1185">Reference proteome</keyword>